<gene>
    <name evidence="1" type="ORF">FHL15_011385</name>
</gene>
<evidence type="ECO:0000313" key="1">
    <source>
        <dbReference type="EMBL" id="TRX87723.1"/>
    </source>
</evidence>
<comment type="caution">
    <text evidence="1">The sequence shown here is derived from an EMBL/GenBank/DDBJ whole genome shotgun (WGS) entry which is preliminary data.</text>
</comment>
<accession>A0A553HIF2</accession>
<name>A0A553HIF2_9PEZI</name>
<keyword evidence="2" id="KW-1185">Reference proteome</keyword>
<sequence length="206" mass="24476">MAAQLRYGGAMPKFSPPPYESFIPDGQDPWQPELESDSIWKINDQEPMIMIFLYCPNPSREWRIQDWVALMYVTCSAFPHPICKGFFWGSSNVEFSAFMAIDVVKGDSRQNEQKWAGSKRYLIRDLQQPRRWLGKIQVFALDHETLRLFDVNQLSHLKIQFGEAFCPYRRRVYRYSYGKFRPRHKPTHGDTSMEESWLRLRMVLRN</sequence>
<dbReference type="Proteomes" id="UP000319160">
    <property type="component" value="Unassembled WGS sequence"/>
</dbReference>
<organism evidence="1 2">
    <name type="scientific">Xylaria flabelliformis</name>
    <dbReference type="NCBI Taxonomy" id="2512241"/>
    <lineage>
        <taxon>Eukaryota</taxon>
        <taxon>Fungi</taxon>
        <taxon>Dikarya</taxon>
        <taxon>Ascomycota</taxon>
        <taxon>Pezizomycotina</taxon>
        <taxon>Sordariomycetes</taxon>
        <taxon>Xylariomycetidae</taxon>
        <taxon>Xylariales</taxon>
        <taxon>Xylariaceae</taxon>
        <taxon>Xylaria</taxon>
    </lineage>
</organism>
<protein>
    <submittedName>
        <fullName evidence="1">Uncharacterized protein</fullName>
    </submittedName>
</protein>
<proteinExistence type="predicted"/>
<dbReference type="EMBL" id="VFLP01000133">
    <property type="protein sequence ID" value="TRX87723.1"/>
    <property type="molecule type" value="Genomic_DNA"/>
</dbReference>
<dbReference type="AlphaFoldDB" id="A0A553HIF2"/>
<dbReference type="OrthoDB" id="4671163at2759"/>
<reference evidence="2" key="1">
    <citation type="submission" date="2019-06" db="EMBL/GenBank/DDBJ databases">
        <title>Draft genome sequence of the griseofulvin-producing fungus Xylaria cubensis strain G536.</title>
        <authorList>
            <person name="Mead M.E."/>
            <person name="Raja H.A."/>
            <person name="Steenwyk J.L."/>
            <person name="Knowles S.L."/>
            <person name="Oberlies N.H."/>
            <person name="Rokas A."/>
        </authorList>
    </citation>
    <scope>NUCLEOTIDE SEQUENCE [LARGE SCALE GENOMIC DNA]</scope>
    <source>
        <strain evidence="2">G536</strain>
    </source>
</reference>
<evidence type="ECO:0000313" key="2">
    <source>
        <dbReference type="Proteomes" id="UP000319160"/>
    </source>
</evidence>